<dbReference type="AlphaFoldDB" id="A0AAD5M7L2"/>
<keyword evidence="2" id="KW-0820">tRNA-binding</keyword>
<comment type="caution">
    <text evidence="10">The sequence shown here is derived from an EMBL/GenBank/DDBJ whole genome shotgun (WGS) entry which is preliminary data.</text>
</comment>
<evidence type="ECO:0000256" key="5">
    <source>
        <dbReference type="ARBA" id="ARBA00022694"/>
    </source>
</evidence>
<dbReference type="PANTHER" id="PTHR42907">
    <property type="entry name" value="FMN-LINKED OXIDOREDUCTASES SUPERFAMILY PROTEIN"/>
    <property type="match status" value="1"/>
</dbReference>
<dbReference type="SUPFAM" id="SSF51395">
    <property type="entry name" value="FMN-linked oxidoreductases"/>
    <property type="match status" value="1"/>
</dbReference>
<dbReference type="PROSITE" id="PS01136">
    <property type="entry name" value="UPF0034"/>
    <property type="match status" value="1"/>
</dbReference>
<keyword evidence="4" id="KW-0288">FMN</keyword>
<evidence type="ECO:0000256" key="2">
    <source>
        <dbReference type="ARBA" id="ARBA00022555"/>
    </source>
</evidence>
<dbReference type="CDD" id="cd02801">
    <property type="entry name" value="DUS_like_FMN"/>
    <property type="match status" value="1"/>
</dbReference>
<keyword evidence="11" id="KW-1185">Reference proteome</keyword>
<evidence type="ECO:0000256" key="1">
    <source>
        <dbReference type="ARBA" id="ARBA00001917"/>
    </source>
</evidence>
<dbReference type="InterPro" id="IPR013785">
    <property type="entry name" value="Aldolase_TIM"/>
</dbReference>
<dbReference type="GO" id="GO:0000049">
    <property type="term" value="F:tRNA binding"/>
    <property type="evidence" value="ECO:0007669"/>
    <property type="project" value="UniProtKB-KW"/>
</dbReference>
<evidence type="ECO:0000313" key="10">
    <source>
        <dbReference type="EMBL" id="KAJ0397480.1"/>
    </source>
</evidence>
<dbReference type="GO" id="GO:0017150">
    <property type="term" value="F:tRNA dihydrouridine synthase activity"/>
    <property type="evidence" value="ECO:0007669"/>
    <property type="project" value="InterPro"/>
</dbReference>
<dbReference type="NCBIfam" id="NF008774">
    <property type="entry name" value="PRK11815.1"/>
    <property type="match status" value="1"/>
</dbReference>
<evidence type="ECO:0000256" key="3">
    <source>
        <dbReference type="ARBA" id="ARBA00022630"/>
    </source>
</evidence>
<dbReference type="InterPro" id="IPR035587">
    <property type="entry name" value="DUS-like_FMN-bd"/>
</dbReference>
<dbReference type="Gene3D" id="3.20.20.70">
    <property type="entry name" value="Aldolase class I"/>
    <property type="match status" value="1"/>
</dbReference>
<protein>
    <recommendedName>
        <fullName evidence="9">DUS-like FMN-binding domain-containing protein</fullName>
    </recommendedName>
</protein>
<evidence type="ECO:0000256" key="4">
    <source>
        <dbReference type="ARBA" id="ARBA00022643"/>
    </source>
</evidence>
<keyword evidence="3" id="KW-0285">Flavoprotein</keyword>
<accession>A0AAD5M7L2</accession>
<dbReference type="PANTHER" id="PTHR42907:SF1">
    <property type="entry name" value="FMN-LINKED OXIDOREDUCTASES SUPERFAMILY PROTEIN"/>
    <property type="match status" value="1"/>
</dbReference>
<dbReference type="Gene3D" id="1.20.120.1460">
    <property type="match status" value="1"/>
</dbReference>
<feature type="domain" description="DUS-like FMN-binding" evidence="9">
    <location>
        <begin position="21"/>
        <end position="308"/>
    </location>
</feature>
<dbReference type="InterPro" id="IPR004653">
    <property type="entry name" value="DusA"/>
</dbReference>
<dbReference type="GO" id="GO:0050660">
    <property type="term" value="F:flavin adenine dinucleotide binding"/>
    <property type="evidence" value="ECO:0007669"/>
    <property type="project" value="InterPro"/>
</dbReference>
<name>A0AAD5M7L2_PYTIN</name>
<dbReference type="EMBL" id="JAKCXM010000250">
    <property type="protein sequence ID" value="KAJ0397480.1"/>
    <property type="molecule type" value="Genomic_DNA"/>
</dbReference>
<dbReference type="Proteomes" id="UP001209570">
    <property type="component" value="Unassembled WGS sequence"/>
</dbReference>
<keyword evidence="7" id="KW-0694">RNA-binding</keyword>
<evidence type="ECO:0000256" key="7">
    <source>
        <dbReference type="ARBA" id="ARBA00022884"/>
    </source>
</evidence>
<evidence type="ECO:0000256" key="8">
    <source>
        <dbReference type="ARBA" id="ARBA00023002"/>
    </source>
</evidence>
<evidence type="ECO:0000259" key="9">
    <source>
        <dbReference type="Pfam" id="PF01207"/>
    </source>
</evidence>
<reference evidence="10" key="1">
    <citation type="submission" date="2021-12" db="EMBL/GenBank/DDBJ databases">
        <title>Prjna785345.</title>
        <authorList>
            <person name="Rujirawat T."/>
            <person name="Krajaejun T."/>
        </authorList>
    </citation>
    <scope>NUCLEOTIDE SEQUENCE</scope>
    <source>
        <strain evidence="10">Pi057C3</strain>
    </source>
</reference>
<keyword evidence="8" id="KW-0560">Oxidoreductase</keyword>
<evidence type="ECO:0000313" key="11">
    <source>
        <dbReference type="Proteomes" id="UP001209570"/>
    </source>
</evidence>
<gene>
    <name evidence="10" type="ORF">P43SY_006164</name>
</gene>
<dbReference type="Pfam" id="PF01207">
    <property type="entry name" value="Dus"/>
    <property type="match status" value="1"/>
</dbReference>
<comment type="cofactor">
    <cofactor evidence="1">
        <name>FMN</name>
        <dbReference type="ChEBI" id="CHEBI:58210"/>
    </cofactor>
</comment>
<dbReference type="InterPro" id="IPR018517">
    <property type="entry name" value="tRNA_hU_synthase_CS"/>
</dbReference>
<proteinExistence type="predicted"/>
<keyword evidence="6" id="KW-0521">NADP</keyword>
<sequence>MARSVSSHAANATPSVARLSVAPMMDWTDRHYRFLMRLITKRTLLFTEMLVDQTLLHQQHNLDYFLGHHASEAPLAIQLGGNDIDGLGQAARIVTEYGGFCEVNLNTGCPSTLVASRCFGARLMLDPERVRDICAAMIREVVPSADESSSGGYPDVTVKCRIGVDDHDSYEELRHFIETVASSGVRHFIVHARKCLLNGLSPHENRTIPPLRYDWVYRLKDDFPELLFTLNGGVQSIQHAKELLDSTRLDGVMIGRAAYHTPWNFRDADRLIFGEERNPNLSRREIIAQYLDYAEGMQRKWGATEPISEIPYHMPTSALMKPLLGLFAGESGGKAFKRAIAARFADKSLPKPEIRELIEEAIKVVPDEVLDLRVEDELELQREATEA</sequence>
<evidence type="ECO:0000256" key="6">
    <source>
        <dbReference type="ARBA" id="ARBA00022857"/>
    </source>
</evidence>
<organism evidence="10 11">
    <name type="scientific">Pythium insidiosum</name>
    <name type="common">Pythiosis disease agent</name>
    <dbReference type="NCBI Taxonomy" id="114742"/>
    <lineage>
        <taxon>Eukaryota</taxon>
        <taxon>Sar</taxon>
        <taxon>Stramenopiles</taxon>
        <taxon>Oomycota</taxon>
        <taxon>Peronosporomycetes</taxon>
        <taxon>Pythiales</taxon>
        <taxon>Pythiaceae</taxon>
        <taxon>Pythium</taxon>
    </lineage>
</organism>
<keyword evidence="5" id="KW-0819">tRNA processing</keyword>